<keyword evidence="7 13" id="KW-0479">Metal-binding</keyword>
<dbReference type="InterPro" id="IPR017972">
    <property type="entry name" value="Cyt_P450_CS"/>
</dbReference>
<gene>
    <name evidence="15" type="ORF">PHLCEN_2v857</name>
</gene>
<dbReference type="GO" id="GO:0020037">
    <property type="term" value="F:heme binding"/>
    <property type="evidence" value="ECO:0007669"/>
    <property type="project" value="InterPro"/>
</dbReference>
<comment type="similarity">
    <text evidence="4 14">Belongs to the cytochrome P450 family.</text>
</comment>
<dbReference type="PRINTS" id="PR00463">
    <property type="entry name" value="EP450I"/>
</dbReference>
<evidence type="ECO:0000256" key="3">
    <source>
        <dbReference type="ARBA" id="ARBA00005179"/>
    </source>
</evidence>
<dbReference type="EMBL" id="MLYV02000067">
    <property type="protein sequence ID" value="PSS37288.1"/>
    <property type="molecule type" value="Genomic_DNA"/>
</dbReference>
<name>A0A2R6S4S8_9APHY</name>
<dbReference type="STRING" id="98765.A0A2R6S4S8"/>
<evidence type="ECO:0000256" key="12">
    <source>
        <dbReference type="ARBA" id="ARBA00023136"/>
    </source>
</evidence>
<organism evidence="15 16">
    <name type="scientific">Hermanssonia centrifuga</name>
    <dbReference type="NCBI Taxonomy" id="98765"/>
    <lineage>
        <taxon>Eukaryota</taxon>
        <taxon>Fungi</taxon>
        <taxon>Dikarya</taxon>
        <taxon>Basidiomycota</taxon>
        <taxon>Agaricomycotina</taxon>
        <taxon>Agaricomycetes</taxon>
        <taxon>Polyporales</taxon>
        <taxon>Meruliaceae</taxon>
        <taxon>Hermanssonia</taxon>
    </lineage>
</organism>
<dbReference type="InterPro" id="IPR002401">
    <property type="entry name" value="Cyt_P450_E_grp-I"/>
</dbReference>
<evidence type="ECO:0000313" key="16">
    <source>
        <dbReference type="Proteomes" id="UP000186601"/>
    </source>
</evidence>
<evidence type="ECO:0000256" key="2">
    <source>
        <dbReference type="ARBA" id="ARBA00004370"/>
    </source>
</evidence>
<evidence type="ECO:0000256" key="14">
    <source>
        <dbReference type="RuleBase" id="RU000461"/>
    </source>
</evidence>
<accession>A0A2R6S4S8</accession>
<keyword evidence="12" id="KW-0472">Membrane</keyword>
<dbReference type="OrthoDB" id="2752855at2759"/>
<evidence type="ECO:0000256" key="6">
    <source>
        <dbReference type="ARBA" id="ARBA00022692"/>
    </source>
</evidence>
<evidence type="ECO:0008006" key="17">
    <source>
        <dbReference type="Google" id="ProtNLM"/>
    </source>
</evidence>
<comment type="pathway">
    <text evidence="3">Secondary metabolite biosynthesis.</text>
</comment>
<feature type="binding site" description="axial binding residue" evidence="13">
    <location>
        <position position="128"/>
    </location>
    <ligand>
        <name>heme</name>
        <dbReference type="ChEBI" id="CHEBI:30413"/>
    </ligand>
    <ligandPart>
        <name>Fe</name>
        <dbReference type="ChEBI" id="CHEBI:18248"/>
    </ligandPart>
</feature>
<comment type="subcellular location">
    <subcellularLocation>
        <location evidence="2">Membrane</location>
    </subcellularLocation>
</comment>
<dbReference type="GO" id="GO:0004497">
    <property type="term" value="F:monooxygenase activity"/>
    <property type="evidence" value="ECO:0007669"/>
    <property type="project" value="UniProtKB-KW"/>
</dbReference>
<dbReference type="InterPro" id="IPR001128">
    <property type="entry name" value="Cyt_P450"/>
</dbReference>
<sequence>MLINLSAQDKAAQEIEAVVGKQRLPTFDDRANLPYLECIYKECLRWASVSPLTPPHRLMEDDSYDGYTLPKGSSVLCNVRAILRDEELFPDPYSFIPERYQLGPDVSPELERLMDPDTWVFGFGRRRCPGIAFASSSVWLAMVSTIACFRIERVRDKGGLEIIPERITVQGAIDPTFMALGDRDTQNCSCHGVYMMDIPPLEIMIYLTSPFYLAPRLAANLQIEL</sequence>
<evidence type="ECO:0000256" key="1">
    <source>
        <dbReference type="ARBA" id="ARBA00001971"/>
    </source>
</evidence>
<comment type="caution">
    <text evidence="15">The sequence shown here is derived from an EMBL/GenBank/DDBJ whole genome shotgun (WGS) entry which is preliminary data.</text>
</comment>
<dbReference type="InterPro" id="IPR050364">
    <property type="entry name" value="Cytochrome_P450_fung"/>
</dbReference>
<dbReference type="GO" id="GO:0016020">
    <property type="term" value="C:membrane"/>
    <property type="evidence" value="ECO:0007669"/>
    <property type="project" value="UniProtKB-SubCell"/>
</dbReference>
<evidence type="ECO:0000256" key="5">
    <source>
        <dbReference type="ARBA" id="ARBA00022617"/>
    </source>
</evidence>
<dbReference type="AlphaFoldDB" id="A0A2R6S4S8"/>
<evidence type="ECO:0000313" key="15">
    <source>
        <dbReference type="EMBL" id="PSS37288.1"/>
    </source>
</evidence>
<keyword evidence="8" id="KW-1133">Transmembrane helix</keyword>
<evidence type="ECO:0000256" key="8">
    <source>
        <dbReference type="ARBA" id="ARBA00022989"/>
    </source>
</evidence>
<keyword evidence="16" id="KW-1185">Reference proteome</keyword>
<dbReference type="PANTHER" id="PTHR46300">
    <property type="entry name" value="P450, PUTATIVE (EUROFUNG)-RELATED-RELATED"/>
    <property type="match status" value="1"/>
</dbReference>
<dbReference type="PANTHER" id="PTHR46300:SF2">
    <property type="entry name" value="CYTOCHROME P450 MONOOXYGENASE ALNH-RELATED"/>
    <property type="match status" value="1"/>
</dbReference>
<reference evidence="15 16" key="1">
    <citation type="submission" date="2018-02" db="EMBL/GenBank/DDBJ databases">
        <title>Genome sequence of the basidiomycete white-rot fungus Phlebia centrifuga.</title>
        <authorList>
            <person name="Granchi Z."/>
            <person name="Peng M."/>
            <person name="de Vries R.P."/>
            <person name="Hilden K."/>
            <person name="Makela M.R."/>
            <person name="Grigoriev I."/>
            <person name="Riley R."/>
        </authorList>
    </citation>
    <scope>NUCLEOTIDE SEQUENCE [LARGE SCALE GENOMIC DNA]</scope>
    <source>
        <strain evidence="15 16">FBCC195</strain>
    </source>
</reference>
<keyword evidence="6" id="KW-0812">Transmembrane</keyword>
<dbReference type="Proteomes" id="UP000186601">
    <property type="component" value="Unassembled WGS sequence"/>
</dbReference>
<keyword evidence="11 14" id="KW-0503">Monooxygenase</keyword>
<dbReference type="SUPFAM" id="SSF48264">
    <property type="entry name" value="Cytochrome P450"/>
    <property type="match status" value="1"/>
</dbReference>
<dbReference type="InterPro" id="IPR036396">
    <property type="entry name" value="Cyt_P450_sf"/>
</dbReference>
<proteinExistence type="inferred from homology"/>
<keyword evidence="5 13" id="KW-0349">Heme</keyword>
<comment type="cofactor">
    <cofactor evidence="1 13">
        <name>heme</name>
        <dbReference type="ChEBI" id="CHEBI:30413"/>
    </cofactor>
</comment>
<dbReference type="GO" id="GO:0005506">
    <property type="term" value="F:iron ion binding"/>
    <property type="evidence" value="ECO:0007669"/>
    <property type="project" value="InterPro"/>
</dbReference>
<evidence type="ECO:0000256" key="9">
    <source>
        <dbReference type="ARBA" id="ARBA00023002"/>
    </source>
</evidence>
<dbReference type="GO" id="GO:0016705">
    <property type="term" value="F:oxidoreductase activity, acting on paired donors, with incorporation or reduction of molecular oxygen"/>
    <property type="evidence" value="ECO:0007669"/>
    <property type="project" value="InterPro"/>
</dbReference>
<evidence type="ECO:0000256" key="10">
    <source>
        <dbReference type="ARBA" id="ARBA00023004"/>
    </source>
</evidence>
<evidence type="ECO:0000256" key="7">
    <source>
        <dbReference type="ARBA" id="ARBA00022723"/>
    </source>
</evidence>
<keyword evidence="9 14" id="KW-0560">Oxidoreductase</keyword>
<evidence type="ECO:0000256" key="4">
    <source>
        <dbReference type="ARBA" id="ARBA00010617"/>
    </source>
</evidence>
<dbReference type="PROSITE" id="PS00086">
    <property type="entry name" value="CYTOCHROME_P450"/>
    <property type="match status" value="1"/>
</dbReference>
<evidence type="ECO:0000256" key="13">
    <source>
        <dbReference type="PIRSR" id="PIRSR602401-1"/>
    </source>
</evidence>
<protein>
    <recommendedName>
        <fullName evidence="17">Cytochrome P450</fullName>
    </recommendedName>
</protein>
<dbReference type="Pfam" id="PF00067">
    <property type="entry name" value="p450"/>
    <property type="match status" value="1"/>
</dbReference>
<evidence type="ECO:0000256" key="11">
    <source>
        <dbReference type="ARBA" id="ARBA00023033"/>
    </source>
</evidence>
<dbReference type="Gene3D" id="1.10.630.10">
    <property type="entry name" value="Cytochrome P450"/>
    <property type="match status" value="1"/>
</dbReference>
<keyword evidence="10 13" id="KW-0408">Iron</keyword>